<dbReference type="InterPro" id="IPR018060">
    <property type="entry name" value="HTH_AraC"/>
</dbReference>
<proteinExistence type="predicted"/>
<accession>A0ABW6BB37</accession>
<organism evidence="3 4">
    <name type="scientific">Sphingobacterium bambusae</name>
    <dbReference type="NCBI Taxonomy" id="662858"/>
    <lineage>
        <taxon>Bacteria</taxon>
        <taxon>Pseudomonadati</taxon>
        <taxon>Bacteroidota</taxon>
        <taxon>Sphingobacteriia</taxon>
        <taxon>Sphingobacteriales</taxon>
        <taxon>Sphingobacteriaceae</taxon>
        <taxon>Sphingobacterium</taxon>
    </lineage>
</organism>
<dbReference type="Pfam" id="PF12833">
    <property type="entry name" value="HTH_18"/>
    <property type="match status" value="1"/>
</dbReference>
<dbReference type="Gene3D" id="1.10.10.60">
    <property type="entry name" value="Homeodomain-like"/>
    <property type="match status" value="2"/>
</dbReference>
<dbReference type="SUPFAM" id="SSF51182">
    <property type="entry name" value="RmlC-like cupins"/>
    <property type="match status" value="1"/>
</dbReference>
<evidence type="ECO:0000313" key="4">
    <source>
        <dbReference type="Proteomes" id="UP001597525"/>
    </source>
</evidence>
<keyword evidence="1" id="KW-0238">DNA-binding</keyword>
<dbReference type="SMART" id="SM00342">
    <property type="entry name" value="HTH_ARAC"/>
    <property type="match status" value="1"/>
</dbReference>
<gene>
    <name evidence="3" type="ORF">ACFS7Y_03945</name>
</gene>
<dbReference type="RefSeq" id="WP_320184306.1">
    <property type="nucleotide sequence ID" value="NZ_CP138332.1"/>
</dbReference>
<evidence type="ECO:0000313" key="3">
    <source>
        <dbReference type="EMBL" id="MFD2966522.1"/>
    </source>
</evidence>
<dbReference type="InterPro" id="IPR003313">
    <property type="entry name" value="AraC-bd"/>
</dbReference>
<dbReference type="PROSITE" id="PS01124">
    <property type="entry name" value="HTH_ARAC_FAMILY_2"/>
    <property type="match status" value="1"/>
</dbReference>
<evidence type="ECO:0000256" key="1">
    <source>
        <dbReference type="ARBA" id="ARBA00023125"/>
    </source>
</evidence>
<evidence type="ECO:0000259" key="2">
    <source>
        <dbReference type="PROSITE" id="PS01124"/>
    </source>
</evidence>
<keyword evidence="4" id="KW-1185">Reference proteome</keyword>
<dbReference type="PANTHER" id="PTHR43280:SF34">
    <property type="entry name" value="ARAC-FAMILY TRANSCRIPTIONAL REGULATOR"/>
    <property type="match status" value="1"/>
</dbReference>
<dbReference type="Proteomes" id="UP001597525">
    <property type="component" value="Unassembled WGS sequence"/>
</dbReference>
<reference evidence="4" key="1">
    <citation type="journal article" date="2019" name="Int. J. Syst. Evol. Microbiol.">
        <title>The Global Catalogue of Microorganisms (GCM) 10K type strain sequencing project: providing services to taxonomists for standard genome sequencing and annotation.</title>
        <authorList>
            <consortium name="The Broad Institute Genomics Platform"/>
            <consortium name="The Broad Institute Genome Sequencing Center for Infectious Disease"/>
            <person name="Wu L."/>
            <person name="Ma J."/>
        </authorList>
    </citation>
    <scope>NUCLEOTIDE SEQUENCE [LARGE SCALE GENOMIC DNA]</scope>
    <source>
        <strain evidence="4">KCTC 22814</strain>
    </source>
</reference>
<feature type="domain" description="HTH araC/xylS-type" evidence="2">
    <location>
        <begin position="176"/>
        <end position="267"/>
    </location>
</feature>
<dbReference type="PANTHER" id="PTHR43280">
    <property type="entry name" value="ARAC-FAMILY TRANSCRIPTIONAL REGULATOR"/>
    <property type="match status" value="1"/>
</dbReference>
<dbReference type="Gene3D" id="2.60.120.10">
    <property type="entry name" value="Jelly Rolls"/>
    <property type="match status" value="1"/>
</dbReference>
<dbReference type="EMBL" id="JBHUPB010000003">
    <property type="protein sequence ID" value="MFD2966522.1"/>
    <property type="molecule type" value="Genomic_DNA"/>
</dbReference>
<dbReference type="InterPro" id="IPR011051">
    <property type="entry name" value="RmlC_Cupin_sf"/>
</dbReference>
<dbReference type="InterPro" id="IPR014710">
    <property type="entry name" value="RmlC-like_jellyroll"/>
</dbReference>
<sequence length="267" mass="31341">MDSFKQFDTLDVSEFEKEVFDLPEHGQNYFEIMYILNGSGTHSLNGHKMDYAAGSVFLISPGDRHTFLIASRTHFFAIKYTEGYALFWERRGMPNVAKYTDRMMANKFLKERQLQFSDIAGRALAGVIANIRAYEPRSALSSSLFIFHQFQSILSLIMEQQGDFMEQEIPQKVTVNEVLHYIHRNIYLPDKLKAKKLAAHFHVSENYFGTFFKKHFHIGFKEYIDRVRYPLIKRRIDSGELRMKEIAAEFGFSDTSHLFVFRKRMEQ</sequence>
<name>A0ABW6BB37_9SPHI</name>
<comment type="caution">
    <text evidence="3">The sequence shown here is derived from an EMBL/GenBank/DDBJ whole genome shotgun (WGS) entry which is preliminary data.</text>
</comment>
<dbReference type="Pfam" id="PF02311">
    <property type="entry name" value="AraC_binding"/>
    <property type="match status" value="1"/>
</dbReference>
<protein>
    <submittedName>
        <fullName evidence="3">AraC family transcriptional regulator</fullName>
    </submittedName>
</protein>